<name>A0ABV5ZRR4_9PSEU</name>
<comment type="caution">
    <text evidence="3">The sequence shown here is derived from an EMBL/GenBank/DDBJ whole genome shotgun (WGS) entry which is preliminary data.</text>
</comment>
<dbReference type="EMBL" id="JBHLZU010000005">
    <property type="protein sequence ID" value="MFB9903576.1"/>
    <property type="molecule type" value="Genomic_DNA"/>
</dbReference>
<dbReference type="Proteomes" id="UP001589693">
    <property type="component" value="Unassembled WGS sequence"/>
</dbReference>
<dbReference type="InterPro" id="IPR018958">
    <property type="entry name" value="Knr4/Smi1-like_dom"/>
</dbReference>
<dbReference type="RefSeq" id="WP_377850717.1">
    <property type="nucleotide sequence ID" value="NZ_JBHLZU010000005.1"/>
</dbReference>
<sequence>MARFDDVKASFWSDSTESPPVTDEQVGEAERLLGVRLPASLVELLRVRNGGYVADAWNAFPTTKRTSWSADHVPFEQLAGACEPEHWPSLANTPYLIEEWELPQGLVLLSGDGHYWVALDYRACGPAGEPSVTWFECEADLDELPLAKDFRTFVEGLTASDDFFDETE</sequence>
<dbReference type="InterPro" id="IPR037883">
    <property type="entry name" value="Knr4/Smi1-like_sf"/>
</dbReference>
<organism evidence="3 4">
    <name type="scientific">Allokutzneria oryzae</name>
    <dbReference type="NCBI Taxonomy" id="1378989"/>
    <lineage>
        <taxon>Bacteria</taxon>
        <taxon>Bacillati</taxon>
        <taxon>Actinomycetota</taxon>
        <taxon>Actinomycetes</taxon>
        <taxon>Pseudonocardiales</taxon>
        <taxon>Pseudonocardiaceae</taxon>
        <taxon>Allokutzneria</taxon>
    </lineage>
</organism>
<evidence type="ECO:0000313" key="3">
    <source>
        <dbReference type="EMBL" id="MFB9903576.1"/>
    </source>
</evidence>
<keyword evidence="4" id="KW-1185">Reference proteome</keyword>
<evidence type="ECO:0000259" key="2">
    <source>
        <dbReference type="SMART" id="SM00860"/>
    </source>
</evidence>
<gene>
    <name evidence="3" type="ORF">ACFFQA_06465</name>
</gene>
<dbReference type="SUPFAM" id="SSF160631">
    <property type="entry name" value="SMI1/KNR4-like"/>
    <property type="match status" value="1"/>
</dbReference>
<dbReference type="Gene3D" id="3.40.1580.10">
    <property type="entry name" value="SMI1/KNR4-like"/>
    <property type="match status" value="1"/>
</dbReference>
<feature type="domain" description="Knr4/Smi1-like" evidence="2">
    <location>
        <begin position="20"/>
        <end position="156"/>
    </location>
</feature>
<accession>A0ABV5ZRR4</accession>
<reference evidence="3 4" key="1">
    <citation type="submission" date="2024-09" db="EMBL/GenBank/DDBJ databases">
        <authorList>
            <person name="Sun Q."/>
            <person name="Mori K."/>
        </authorList>
    </citation>
    <scope>NUCLEOTIDE SEQUENCE [LARGE SCALE GENOMIC DNA]</scope>
    <source>
        <strain evidence="3 4">TBRC 7907</strain>
    </source>
</reference>
<evidence type="ECO:0000313" key="4">
    <source>
        <dbReference type="Proteomes" id="UP001589693"/>
    </source>
</evidence>
<feature type="region of interest" description="Disordered" evidence="1">
    <location>
        <begin position="1"/>
        <end position="25"/>
    </location>
</feature>
<proteinExistence type="predicted"/>
<protein>
    <submittedName>
        <fullName evidence="3">SMI1/KNR4 family protein</fullName>
    </submittedName>
</protein>
<evidence type="ECO:0000256" key="1">
    <source>
        <dbReference type="SAM" id="MobiDB-lite"/>
    </source>
</evidence>
<dbReference type="Pfam" id="PF09346">
    <property type="entry name" value="SMI1_KNR4"/>
    <property type="match status" value="1"/>
</dbReference>
<dbReference type="SMART" id="SM00860">
    <property type="entry name" value="SMI1_KNR4"/>
    <property type="match status" value="1"/>
</dbReference>